<proteinExistence type="predicted"/>
<dbReference type="Proteomes" id="UP000054477">
    <property type="component" value="Unassembled WGS sequence"/>
</dbReference>
<keyword evidence="2" id="KW-1185">Reference proteome</keyword>
<gene>
    <name evidence="1" type="ORF">K443DRAFT_222884</name>
</gene>
<name>A0A0C9XPZ9_9AGAR</name>
<dbReference type="AlphaFoldDB" id="A0A0C9XPZ9"/>
<dbReference type="EMBL" id="KN838678">
    <property type="protein sequence ID" value="KIJ98032.1"/>
    <property type="molecule type" value="Genomic_DNA"/>
</dbReference>
<dbReference type="HOGENOM" id="CLU_1643974_0_0_1"/>
<evidence type="ECO:0000313" key="1">
    <source>
        <dbReference type="EMBL" id="KIJ98032.1"/>
    </source>
</evidence>
<protein>
    <submittedName>
        <fullName evidence="1">Uncharacterized protein</fullName>
    </submittedName>
</protein>
<evidence type="ECO:0000313" key="2">
    <source>
        <dbReference type="Proteomes" id="UP000054477"/>
    </source>
</evidence>
<sequence>MAISLDNSSLTRERELRRSFEQRSPGSHLLLFPVRSTSVGGFSGKPDLTFKPSEISSLSLDRCLRPRTLLHHAKLNRQSTSMDDLLANSSILLKFFLVSGRQMISDEQRKPDPPHLVNLTEFVYQRLSLHNASHSLGDVLNTLYAAFRLGFSWFSNLLRLE</sequence>
<accession>A0A0C9XPZ9</accession>
<organism evidence="1 2">
    <name type="scientific">Laccaria amethystina LaAM-08-1</name>
    <dbReference type="NCBI Taxonomy" id="1095629"/>
    <lineage>
        <taxon>Eukaryota</taxon>
        <taxon>Fungi</taxon>
        <taxon>Dikarya</taxon>
        <taxon>Basidiomycota</taxon>
        <taxon>Agaricomycotina</taxon>
        <taxon>Agaricomycetes</taxon>
        <taxon>Agaricomycetidae</taxon>
        <taxon>Agaricales</taxon>
        <taxon>Agaricineae</taxon>
        <taxon>Hydnangiaceae</taxon>
        <taxon>Laccaria</taxon>
    </lineage>
</organism>
<reference evidence="2" key="2">
    <citation type="submission" date="2015-01" db="EMBL/GenBank/DDBJ databases">
        <title>Evolutionary Origins and Diversification of the Mycorrhizal Mutualists.</title>
        <authorList>
            <consortium name="DOE Joint Genome Institute"/>
            <consortium name="Mycorrhizal Genomics Consortium"/>
            <person name="Kohler A."/>
            <person name="Kuo A."/>
            <person name="Nagy L.G."/>
            <person name="Floudas D."/>
            <person name="Copeland A."/>
            <person name="Barry K.W."/>
            <person name="Cichocki N."/>
            <person name="Veneault-Fourrey C."/>
            <person name="LaButti K."/>
            <person name="Lindquist E.A."/>
            <person name="Lipzen A."/>
            <person name="Lundell T."/>
            <person name="Morin E."/>
            <person name="Murat C."/>
            <person name="Riley R."/>
            <person name="Ohm R."/>
            <person name="Sun H."/>
            <person name="Tunlid A."/>
            <person name="Henrissat B."/>
            <person name="Grigoriev I.V."/>
            <person name="Hibbett D.S."/>
            <person name="Martin F."/>
        </authorList>
    </citation>
    <scope>NUCLEOTIDE SEQUENCE [LARGE SCALE GENOMIC DNA]</scope>
    <source>
        <strain evidence="2">LaAM-08-1</strain>
    </source>
</reference>
<reference evidence="1 2" key="1">
    <citation type="submission" date="2014-04" db="EMBL/GenBank/DDBJ databases">
        <authorList>
            <consortium name="DOE Joint Genome Institute"/>
            <person name="Kuo A."/>
            <person name="Kohler A."/>
            <person name="Nagy L.G."/>
            <person name="Floudas D."/>
            <person name="Copeland A."/>
            <person name="Barry K.W."/>
            <person name="Cichocki N."/>
            <person name="Veneault-Fourrey C."/>
            <person name="LaButti K."/>
            <person name="Lindquist E.A."/>
            <person name="Lipzen A."/>
            <person name="Lundell T."/>
            <person name="Morin E."/>
            <person name="Murat C."/>
            <person name="Sun H."/>
            <person name="Tunlid A."/>
            <person name="Henrissat B."/>
            <person name="Grigoriev I.V."/>
            <person name="Hibbett D.S."/>
            <person name="Martin F."/>
            <person name="Nordberg H.P."/>
            <person name="Cantor M.N."/>
            <person name="Hua S.X."/>
        </authorList>
    </citation>
    <scope>NUCLEOTIDE SEQUENCE [LARGE SCALE GENOMIC DNA]</scope>
    <source>
        <strain evidence="1 2">LaAM-08-1</strain>
    </source>
</reference>